<name>A0A4Z2HRX9_9TELE</name>
<dbReference type="Proteomes" id="UP000314294">
    <property type="component" value="Unassembled WGS sequence"/>
</dbReference>
<gene>
    <name evidence="2" type="ORF">EYF80_021443</name>
</gene>
<dbReference type="EMBL" id="SRLO01000191">
    <property type="protein sequence ID" value="TNN68390.1"/>
    <property type="molecule type" value="Genomic_DNA"/>
</dbReference>
<reference evidence="2 3" key="1">
    <citation type="submission" date="2019-03" db="EMBL/GenBank/DDBJ databases">
        <title>First draft genome of Liparis tanakae, snailfish: a comprehensive survey of snailfish specific genes.</title>
        <authorList>
            <person name="Kim W."/>
            <person name="Song I."/>
            <person name="Jeong J.-H."/>
            <person name="Kim D."/>
            <person name="Kim S."/>
            <person name="Ryu S."/>
            <person name="Song J.Y."/>
            <person name="Lee S.K."/>
        </authorList>
    </citation>
    <scope>NUCLEOTIDE SEQUENCE [LARGE SCALE GENOMIC DNA]</scope>
    <source>
        <tissue evidence="2">Muscle</tissue>
    </source>
</reference>
<feature type="region of interest" description="Disordered" evidence="1">
    <location>
        <begin position="1"/>
        <end position="26"/>
    </location>
</feature>
<sequence length="90" mass="10278">MYTPSNGQPRRGHGTRKPIRDVAVHTERDRKEHLLVEARGSDRYMKVSKVRDVRWQVRHCTVDLNCPWNSATMMDSLSSLCLLQAKSAAA</sequence>
<accession>A0A4Z2HRX9</accession>
<evidence type="ECO:0000313" key="3">
    <source>
        <dbReference type="Proteomes" id="UP000314294"/>
    </source>
</evidence>
<comment type="caution">
    <text evidence="2">The sequence shown here is derived from an EMBL/GenBank/DDBJ whole genome shotgun (WGS) entry which is preliminary data.</text>
</comment>
<dbReference type="OrthoDB" id="292964at2759"/>
<protein>
    <submittedName>
        <fullName evidence="2">Uncharacterized protein</fullName>
    </submittedName>
</protein>
<evidence type="ECO:0000256" key="1">
    <source>
        <dbReference type="SAM" id="MobiDB-lite"/>
    </source>
</evidence>
<organism evidence="2 3">
    <name type="scientific">Liparis tanakae</name>
    <name type="common">Tanaka's snailfish</name>
    <dbReference type="NCBI Taxonomy" id="230148"/>
    <lineage>
        <taxon>Eukaryota</taxon>
        <taxon>Metazoa</taxon>
        <taxon>Chordata</taxon>
        <taxon>Craniata</taxon>
        <taxon>Vertebrata</taxon>
        <taxon>Euteleostomi</taxon>
        <taxon>Actinopterygii</taxon>
        <taxon>Neopterygii</taxon>
        <taxon>Teleostei</taxon>
        <taxon>Neoteleostei</taxon>
        <taxon>Acanthomorphata</taxon>
        <taxon>Eupercaria</taxon>
        <taxon>Perciformes</taxon>
        <taxon>Cottioidei</taxon>
        <taxon>Cottales</taxon>
        <taxon>Liparidae</taxon>
        <taxon>Liparis</taxon>
    </lineage>
</organism>
<keyword evidence="3" id="KW-1185">Reference proteome</keyword>
<proteinExistence type="predicted"/>
<evidence type="ECO:0000313" key="2">
    <source>
        <dbReference type="EMBL" id="TNN68390.1"/>
    </source>
</evidence>
<dbReference type="AlphaFoldDB" id="A0A4Z2HRX9"/>